<keyword evidence="1" id="KW-0238">DNA-binding</keyword>
<dbReference type="PANTHER" id="PTHR43214">
    <property type="entry name" value="TWO-COMPONENT RESPONSE REGULATOR"/>
    <property type="match status" value="1"/>
</dbReference>
<dbReference type="PROSITE" id="PS50043">
    <property type="entry name" value="HTH_LUXR_2"/>
    <property type="match status" value="1"/>
</dbReference>
<proteinExistence type="predicted"/>
<organism evidence="3 4">
    <name type="scientific">Chitiniphilus purpureus</name>
    <dbReference type="NCBI Taxonomy" id="2981137"/>
    <lineage>
        <taxon>Bacteria</taxon>
        <taxon>Pseudomonadati</taxon>
        <taxon>Pseudomonadota</taxon>
        <taxon>Betaproteobacteria</taxon>
        <taxon>Neisseriales</taxon>
        <taxon>Chitinibacteraceae</taxon>
        <taxon>Chitiniphilus</taxon>
    </lineage>
</organism>
<dbReference type="CDD" id="cd06170">
    <property type="entry name" value="LuxR_C_like"/>
    <property type="match status" value="1"/>
</dbReference>
<feature type="domain" description="HTH luxR-type" evidence="2">
    <location>
        <begin position="172"/>
        <end position="237"/>
    </location>
</feature>
<dbReference type="InterPro" id="IPR036388">
    <property type="entry name" value="WH-like_DNA-bd_sf"/>
</dbReference>
<dbReference type="SMART" id="SM00421">
    <property type="entry name" value="HTH_LUXR"/>
    <property type="match status" value="1"/>
</dbReference>
<evidence type="ECO:0000313" key="3">
    <source>
        <dbReference type="EMBL" id="UXY15877.1"/>
    </source>
</evidence>
<dbReference type="SUPFAM" id="SSF46894">
    <property type="entry name" value="C-terminal effector domain of the bipartite response regulators"/>
    <property type="match status" value="1"/>
</dbReference>
<evidence type="ECO:0000313" key="4">
    <source>
        <dbReference type="Proteomes" id="UP001061302"/>
    </source>
</evidence>
<evidence type="ECO:0000259" key="2">
    <source>
        <dbReference type="PROSITE" id="PS50043"/>
    </source>
</evidence>
<dbReference type="InterPro" id="IPR016032">
    <property type="entry name" value="Sig_transdc_resp-reg_C-effctor"/>
</dbReference>
<dbReference type="InterPro" id="IPR039420">
    <property type="entry name" value="WalR-like"/>
</dbReference>
<dbReference type="InterPro" id="IPR000792">
    <property type="entry name" value="Tscrpt_reg_LuxR_C"/>
</dbReference>
<dbReference type="EMBL" id="CP106753">
    <property type="protein sequence ID" value="UXY15877.1"/>
    <property type="molecule type" value="Genomic_DNA"/>
</dbReference>
<reference evidence="3" key="1">
    <citation type="submission" date="2022-10" db="EMBL/GenBank/DDBJ databases">
        <title>Chitiniphilus purpureus sp. nov., a novel chitin-degrading bacterium isolated from crawfish pond sediment.</title>
        <authorList>
            <person name="Li K."/>
        </authorList>
    </citation>
    <scope>NUCLEOTIDE SEQUENCE</scope>
    <source>
        <strain evidence="3">CD1</strain>
    </source>
</reference>
<dbReference type="Proteomes" id="UP001061302">
    <property type="component" value="Chromosome"/>
</dbReference>
<dbReference type="PRINTS" id="PR00038">
    <property type="entry name" value="HTHLUXR"/>
</dbReference>
<gene>
    <name evidence="3" type="ORF">N8I74_02345</name>
</gene>
<dbReference type="Gene3D" id="1.10.10.10">
    <property type="entry name" value="Winged helix-like DNA-binding domain superfamily/Winged helix DNA-binding domain"/>
    <property type="match status" value="1"/>
</dbReference>
<accession>A0ABY6DNG4</accession>
<dbReference type="Pfam" id="PF00196">
    <property type="entry name" value="GerE"/>
    <property type="match status" value="1"/>
</dbReference>
<protein>
    <submittedName>
        <fullName evidence="3">LuxR C-terminal-related transcriptional regulator</fullName>
    </submittedName>
</protein>
<dbReference type="PANTHER" id="PTHR43214:SF38">
    <property type="entry name" value="NITRATE_NITRITE RESPONSE REGULATOR PROTEIN NARL"/>
    <property type="match status" value="1"/>
</dbReference>
<keyword evidence="4" id="KW-1185">Reference proteome</keyword>
<sequence length="237" mass="26300">MTARFAVGYEEMEKAHLDWQYLRALGETSRFKQLDVDCLAVGTAVVEHSAVQIEEILYLDGEIHEEPQTLQSHCASLLAVWNAVRAPSLVDLGQCSCVGRRLLMLEPRFGRRFAIHAIELGGPHLIFAVMSSVSRWEDVELVKSMSQELATAAANVHHAAGFTQSEAATQAPEFEWYLYTAREIEILKLLAGGLSNKQIARELGSSPNTVRNQIHALFRKADVTNRTELALRVATAT</sequence>
<evidence type="ECO:0000256" key="1">
    <source>
        <dbReference type="ARBA" id="ARBA00023125"/>
    </source>
</evidence>
<dbReference type="RefSeq" id="WP_263125312.1">
    <property type="nucleotide sequence ID" value="NZ_CP106753.1"/>
</dbReference>
<name>A0ABY6DNG4_9NEIS</name>